<name>B2BRT2_BOMMX</name>
<dbReference type="PROSITE" id="PS51257">
    <property type="entry name" value="PROKAR_LIPOPROTEIN"/>
    <property type="match status" value="1"/>
</dbReference>
<dbReference type="Pfam" id="PF00088">
    <property type="entry name" value="Trefoil"/>
    <property type="match status" value="3"/>
</dbReference>
<feature type="chain" id="PRO_5002774948" evidence="3">
    <location>
        <begin position="21"/>
        <end position="166"/>
    </location>
</feature>
<feature type="disulfide bond" evidence="2">
    <location>
        <begin position="134"/>
        <end position="149"/>
    </location>
</feature>
<feature type="domain" description="P-type" evidence="4">
    <location>
        <begin position="74"/>
        <end position="116"/>
    </location>
</feature>
<feature type="disulfide bond" evidence="2">
    <location>
        <begin position="144"/>
        <end position="161"/>
    </location>
</feature>
<accession>B2BRT2</accession>
<dbReference type="InterPro" id="IPR044913">
    <property type="entry name" value="P_trefoil_dom_sf"/>
</dbReference>
<dbReference type="Gene3D" id="4.10.110.10">
    <property type="entry name" value="Spasmolytic Protein, domain 1"/>
    <property type="match status" value="3"/>
</dbReference>
<dbReference type="InterPro" id="IPR017994">
    <property type="entry name" value="P_trefoil_chordata"/>
</dbReference>
<sequence>MASKMFFIVTIALAIGCGHGFSDLQIGSLKCAVAAYDRIACPGNTKEQCNARRCCYDNRQSGAIWCFRQRDLRPGCYIDPAERVGCAGEGVTPTECREKGCCFHALTGHVWCYKLNESEDAWKCAVPIKRRVACAGSGVTAAECKAKGCCYNSSTYNTIWCFRPQV</sequence>
<dbReference type="CDD" id="cd00111">
    <property type="entry name" value="Trefoil"/>
    <property type="match status" value="3"/>
</dbReference>
<feature type="domain" description="P-type" evidence="4">
    <location>
        <begin position="29"/>
        <end position="70"/>
    </location>
</feature>
<evidence type="ECO:0000256" key="3">
    <source>
        <dbReference type="SAM" id="SignalP"/>
    </source>
</evidence>
<keyword evidence="3" id="KW-0732">Signal</keyword>
<feature type="disulfide bond" evidence="2">
    <location>
        <begin position="86"/>
        <end position="101"/>
    </location>
</feature>
<feature type="disulfide bond" evidence="2">
    <location>
        <begin position="49"/>
        <end position="66"/>
    </location>
</feature>
<feature type="disulfide bond" evidence="2">
    <location>
        <begin position="124"/>
        <end position="150"/>
    </location>
</feature>
<dbReference type="PANTHER" id="PTHR13826:SF14">
    <property type="entry name" value="TREFOIL FACTOR 2"/>
    <property type="match status" value="1"/>
</dbReference>
<dbReference type="PRINTS" id="PR00680">
    <property type="entry name" value="PTREFOIL"/>
</dbReference>
<evidence type="ECO:0000256" key="1">
    <source>
        <dbReference type="ARBA" id="ARBA00023157"/>
    </source>
</evidence>
<dbReference type="SMR" id="B2BRT2"/>
<dbReference type="SMART" id="SM00018">
    <property type="entry name" value="PD"/>
    <property type="match status" value="3"/>
</dbReference>
<feature type="domain" description="P-type" evidence="4">
    <location>
        <begin position="122"/>
        <end position="165"/>
    </location>
</feature>
<evidence type="ECO:0000259" key="4">
    <source>
        <dbReference type="PROSITE" id="PS51448"/>
    </source>
</evidence>
<evidence type="ECO:0000313" key="5">
    <source>
        <dbReference type="EMBL" id="ABV56831.1"/>
    </source>
</evidence>
<dbReference type="PANTHER" id="PTHR13826">
    <property type="entry name" value="INTESTINAL TREFOIL FACTOR-RELATED"/>
    <property type="match status" value="1"/>
</dbReference>
<dbReference type="EMBL" id="EU003882">
    <property type="protein sequence ID" value="ABV56831.1"/>
    <property type="molecule type" value="mRNA"/>
</dbReference>
<dbReference type="SUPFAM" id="SSF57492">
    <property type="entry name" value="Trefoil"/>
    <property type="match status" value="3"/>
</dbReference>
<feature type="disulfide bond" evidence="2">
    <location>
        <begin position="76"/>
        <end position="102"/>
    </location>
</feature>
<evidence type="ECO:0000256" key="2">
    <source>
        <dbReference type="PROSITE-ProRule" id="PRU00779"/>
    </source>
</evidence>
<dbReference type="GO" id="GO:0005615">
    <property type="term" value="C:extracellular space"/>
    <property type="evidence" value="ECO:0007669"/>
    <property type="project" value="TreeGrafter"/>
</dbReference>
<dbReference type="AlphaFoldDB" id="B2BRT2"/>
<dbReference type="PROSITE" id="PS51448">
    <property type="entry name" value="P_TREFOIL_2"/>
    <property type="match status" value="3"/>
</dbReference>
<organism evidence="5">
    <name type="scientific">Bombina maxima</name>
    <name type="common">Giant fire-bellied toad</name>
    <name type="synonym">Chinese red belly toad</name>
    <dbReference type="NCBI Taxonomy" id="161274"/>
    <lineage>
        <taxon>Eukaryota</taxon>
        <taxon>Metazoa</taxon>
        <taxon>Chordata</taxon>
        <taxon>Craniata</taxon>
        <taxon>Vertebrata</taxon>
        <taxon>Euteleostomi</taxon>
        <taxon>Amphibia</taxon>
        <taxon>Batrachia</taxon>
        <taxon>Anura</taxon>
        <taxon>Bombinatoridae</taxon>
        <taxon>Bombina</taxon>
    </lineage>
</organism>
<keyword evidence="1 2" id="KW-1015">Disulfide bond</keyword>
<feature type="signal peptide" evidence="3">
    <location>
        <begin position="1"/>
        <end position="20"/>
    </location>
</feature>
<reference evidence="5" key="1">
    <citation type="journal article" date="2008" name="PLoS ONE">
        <title>A novel non-lens betagamma-crystallin and trefoil factor complex from amphibian skin and its functional implications.</title>
        <authorList>
            <person name="Liu S.B."/>
            <person name="He Y.Y."/>
            <person name="Zhang Y."/>
            <person name="Lee W.H."/>
            <person name="Qian J.Q."/>
            <person name="Lai R."/>
            <person name="Jin Y."/>
        </authorList>
    </citation>
    <scope>NUCLEOTIDE SEQUENCE</scope>
</reference>
<protein>
    <submittedName>
        <fullName evidence="5">Ebetagamma-cat beta subunit</fullName>
    </submittedName>
</protein>
<comment type="caution">
    <text evidence="2">Lacks conserved residue(s) required for the propagation of feature annotation.</text>
</comment>
<dbReference type="InterPro" id="IPR000519">
    <property type="entry name" value="P_trefoil_dom"/>
</dbReference>
<proteinExistence type="evidence at transcript level"/>